<reference evidence="1 2" key="1">
    <citation type="submission" date="2020-08" db="EMBL/GenBank/DDBJ databases">
        <title>Genomic Encyclopedia of Type Strains, Phase IV (KMG-V): Genome sequencing to study the core and pangenomes of soil and plant-associated prokaryotes.</title>
        <authorList>
            <person name="Whitman W."/>
        </authorList>
    </citation>
    <scope>NUCLEOTIDE SEQUENCE [LARGE SCALE GENOMIC DNA]</scope>
    <source>
        <strain evidence="1 2">SRMrh-85</strain>
    </source>
</reference>
<protein>
    <submittedName>
        <fullName evidence="1">Uncharacterized protein</fullName>
    </submittedName>
</protein>
<evidence type="ECO:0000313" key="1">
    <source>
        <dbReference type="EMBL" id="MBB2926276.1"/>
    </source>
</evidence>
<sequence length="60" mass="6203">MLPCLSGNVNGGTRAPARNMPGIAAEAAAIAASASASDFDMLRSCFMVDEIRTGNARFAR</sequence>
<dbReference type="RefSeq" id="WP_243413358.1">
    <property type="nucleotide sequence ID" value="NZ_JACHVZ010000002.1"/>
</dbReference>
<accession>A0ABR6FFV5</accession>
<dbReference type="EMBL" id="JACHVZ010000002">
    <property type="protein sequence ID" value="MBB2926276.1"/>
    <property type="molecule type" value="Genomic_DNA"/>
</dbReference>
<dbReference type="Proteomes" id="UP000533533">
    <property type="component" value="Unassembled WGS sequence"/>
</dbReference>
<evidence type="ECO:0000313" key="2">
    <source>
        <dbReference type="Proteomes" id="UP000533533"/>
    </source>
</evidence>
<gene>
    <name evidence="1" type="ORF">FHX59_000683</name>
</gene>
<name>A0ABR6FFV5_9BURK</name>
<proteinExistence type="predicted"/>
<organism evidence="1 2">
    <name type="scientific">Paraburkholderia silvatlantica</name>
    <dbReference type="NCBI Taxonomy" id="321895"/>
    <lineage>
        <taxon>Bacteria</taxon>
        <taxon>Pseudomonadati</taxon>
        <taxon>Pseudomonadota</taxon>
        <taxon>Betaproteobacteria</taxon>
        <taxon>Burkholderiales</taxon>
        <taxon>Burkholderiaceae</taxon>
        <taxon>Paraburkholderia</taxon>
    </lineage>
</organism>
<keyword evidence="2" id="KW-1185">Reference proteome</keyword>
<comment type="caution">
    <text evidence="1">The sequence shown here is derived from an EMBL/GenBank/DDBJ whole genome shotgun (WGS) entry which is preliminary data.</text>
</comment>